<dbReference type="GO" id="GO:0051536">
    <property type="term" value="F:iron-sulfur cluster binding"/>
    <property type="evidence" value="ECO:0007669"/>
    <property type="project" value="InterPro"/>
</dbReference>
<proteinExistence type="predicted"/>
<keyword evidence="1" id="KW-0560">Oxidoreductase</keyword>
<dbReference type="InterPro" id="IPR042204">
    <property type="entry name" value="2Fe-2S-bd_N"/>
</dbReference>
<evidence type="ECO:0000313" key="3">
    <source>
        <dbReference type="Proteomes" id="UP000077098"/>
    </source>
</evidence>
<evidence type="ECO:0000256" key="1">
    <source>
        <dbReference type="ARBA" id="ARBA00023002"/>
    </source>
</evidence>
<accession>A0A176XHF4</accession>
<evidence type="ECO:0008006" key="4">
    <source>
        <dbReference type="Google" id="ProtNLM"/>
    </source>
</evidence>
<comment type="caution">
    <text evidence="2">The sequence shown here is derived from an EMBL/GenBank/DDBJ whole genome shotgun (WGS) entry which is preliminary data.</text>
</comment>
<dbReference type="InterPro" id="IPR036010">
    <property type="entry name" value="2Fe-2S_ferredoxin-like_sf"/>
</dbReference>
<dbReference type="SUPFAM" id="SSF54292">
    <property type="entry name" value="2Fe-2S ferredoxin-like"/>
    <property type="match status" value="1"/>
</dbReference>
<evidence type="ECO:0000313" key="2">
    <source>
        <dbReference type="EMBL" id="OAE48894.1"/>
    </source>
</evidence>
<dbReference type="EMBL" id="LXPS01000004">
    <property type="protein sequence ID" value="OAE48894.1"/>
    <property type="molecule type" value="Genomic_DNA"/>
</dbReference>
<organism evidence="2 3">
    <name type="scientific">Agrobacterium tumefaciens</name>
    <dbReference type="NCBI Taxonomy" id="358"/>
    <lineage>
        <taxon>Bacteria</taxon>
        <taxon>Pseudomonadati</taxon>
        <taxon>Pseudomonadota</taxon>
        <taxon>Alphaproteobacteria</taxon>
        <taxon>Hyphomicrobiales</taxon>
        <taxon>Rhizobiaceae</taxon>
        <taxon>Rhizobium/Agrobacterium group</taxon>
        <taxon>Agrobacterium</taxon>
        <taxon>Agrobacterium tumefaciens complex</taxon>
    </lineage>
</organism>
<gene>
    <name evidence="2" type="ORF">A7J57_20290</name>
</gene>
<dbReference type="Gene3D" id="3.10.20.440">
    <property type="entry name" value="2Fe-2S iron-sulphur cluster binding domain, sarcosine oxidase, alpha subunit, N-terminal domain"/>
    <property type="match status" value="1"/>
</dbReference>
<dbReference type="RefSeq" id="WP_063947505.1">
    <property type="nucleotide sequence ID" value="NZ_CP072309.1"/>
</dbReference>
<dbReference type="GO" id="GO:0016491">
    <property type="term" value="F:oxidoreductase activity"/>
    <property type="evidence" value="ECO:0007669"/>
    <property type="project" value="UniProtKB-KW"/>
</dbReference>
<reference evidence="2 3" key="1">
    <citation type="submission" date="2016-05" db="EMBL/GenBank/DDBJ databases">
        <authorList>
            <person name="Lavstsen T."/>
            <person name="Jespersen J.S."/>
        </authorList>
    </citation>
    <scope>NUCLEOTIDE SEQUENCE [LARGE SCALE GENOMIC DNA]</scope>
    <source>
        <strain evidence="2 3">KCJ1736</strain>
    </source>
</reference>
<name>A0A176XHF4_AGRTU</name>
<dbReference type="Proteomes" id="UP000077098">
    <property type="component" value="Unassembled WGS sequence"/>
</dbReference>
<dbReference type="Pfam" id="PF13510">
    <property type="entry name" value="Fer2_4"/>
    <property type="match status" value="1"/>
</dbReference>
<protein>
    <recommendedName>
        <fullName evidence="4">(2Fe-2S)-binding protein</fullName>
    </recommendedName>
</protein>
<dbReference type="AlphaFoldDB" id="A0A176XHF4"/>
<sequence>MFRRLPDQEGEAVAFTFDGRPLTALRGDSLAAALVASDIAHFRTTPVSGVERGPYCMMGVCFECLVSINGRSNRQACLVTVEEGMRVETQRGKAVYPERKDT</sequence>